<feature type="region of interest" description="Disordered" evidence="1">
    <location>
        <begin position="576"/>
        <end position="607"/>
    </location>
</feature>
<feature type="region of interest" description="Disordered" evidence="1">
    <location>
        <begin position="213"/>
        <end position="561"/>
    </location>
</feature>
<dbReference type="OrthoDB" id="3887509at2759"/>
<name>A0A9W7W5C8_9PEZI</name>
<feature type="compositionally biased region" description="Acidic residues" evidence="1">
    <location>
        <begin position="99"/>
        <end position="115"/>
    </location>
</feature>
<dbReference type="AlphaFoldDB" id="A0A9W7W5C8"/>
<dbReference type="EMBL" id="RIBY02000668">
    <property type="protein sequence ID" value="KAH9838937.1"/>
    <property type="molecule type" value="Genomic_DNA"/>
</dbReference>
<reference evidence="2 3" key="2">
    <citation type="journal article" date="2021" name="Curr. Genet.">
        <title>Genetic response to nitrogen starvation in the aggressive Eucalyptus foliar pathogen Teratosphaeria destructans.</title>
        <authorList>
            <person name="Havenga M."/>
            <person name="Wingfield B.D."/>
            <person name="Wingfield M.J."/>
            <person name="Dreyer L.L."/>
            <person name="Roets F."/>
            <person name="Aylward J."/>
        </authorList>
    </citation>
    <scope>NUCLEOTIDE SEQUENCE [LARGE SCALE GENOMIC DNA]</scope>
    <source>
        <strain evidence="2">CMW44962</strain>
    </source>
</reference>
<feature type="compositionally biased region" description="Polar residues" evidence="1">
    <location>
        <begin position="217"/>
        <end position="236"/>
    </location>
</feature>
<feature type="compositionally biased region" description="Low complexity" evidence="1">
    <location>
        <begin position="79"/>
        <end position="89"/>
    </location>
</feature>
<dbReference type="Proteomes" id="UP001138500">
    <property type="component" value="Unassembled WGS sequence"/>
</dbReference>
<proteinExistence type="predicted"/>
<reference evidence="2 3" key="1">
    <citation type="journal article" date="2018" name="IMA Fungus">
        <title>IMA Genome-F 10: Nine draft genome sequences of Claviceps purpurea s.lat., including C. arundinis, C. humidiphila, and C. cf. spartinae, pseudomolecules for the pitch canker pathogen Fusarium circinatum, draft genome of Davidsoniella eucalypti, Grosmannia galeiformis, Quambalaria eucalypti, and Teratosphaeria destructans.</title>
        <authorList>
            <person name="Wingfield B.D."/>
            <person name="Liu M."/>
            <person name="Nguyen H.D."/>
            <person name="Lane F.A."/>
            <person name="Morgan S.W."/>
            <person name="De Vos L."/>
            <person name="Wilken P.M."/>
            <person name="Duong T.A."/>
            <person name="Aylward J."/>
            <person name="Coetzee M.P."/>
            <person name="Dadej K."/>
            <person name="De Beer Z.W."/>
            <person name="Findlay W."/>
            <person name="Havenga M."/>
            <person name="Kolarik M."/>
            <person name="Menzies J.G."/>
            <person name="Naidoo K."/>
            <person name="Pochopski O."/>
            <person name="Shoukouhi P."/>
            <person name="Santana Q.C."/>
            <person name="Seifert K.A."/>
            <person name="Soal N."/>
            <person name="Steenkamp E.T."/>
            <person name="Tatham C.T."/>
            <person name="van der Nest M.A."/>
            <person name="Wingfield M.J."/>
        </authorList>
    </citation>
    <scope>NUCLEOTIDE SEQUENCE [LARGE SCALE GENOMIC DNA]</scope>
    <source>
        <strain evidence="2">CMW44962</strain>
    </source>
</reference>
<feature type="region of interest" description="Disordered" evidence="1">
    <location>
        <begin position="1"/>
        <end position="177"/>
    </location>
</feature>
<feature type="compositionally biased region" description="Basic residues" evidence="1">
    <location>
        <begin position="39"/>
        <end position="50"/>
    </location>
</feature>
<feature type="compositionally biased region" description="Acidic residues" evidence="1">
    <location>
        <begin position="671"/>
        <end position="681"/>
    </location>
</feature>
<evidence type="ECO:0000256" key="1">
    <source>
        <dbReference type="SAM" id="MobiDB-lite"/>
    </source>
</evidence>
<feature type="compositionally biased region" description="Low complexity" evidence="1">
    <location>
        <begin position="426"/>
        <end position="442"/>
    </location>
</feature>
<feature type="compositionally biased region" description="Basic residues" evidence="1">
    <location>
        <begin position="537"/>
        <end position="547"/>
    </location>
</feature>
<feature type="compositionally biased region" description="Polar residues" evidence="1">
    <location>
        <begin position="443"/>
        <end position="458"/>
    </location>
</feature>
<feature type="compositionally biased region" description="Low complexity" evidence="1">
    <location>
        <begin position="699"/>
        <end position="738"/>
    </location>
</feature>
<protein>
    <submittedName>
        <fullName evidence="2">Uncharacterized protein</fullName>
    </submittedName>
</protein>
<keyword evidence="3" id="KW-1185">Reference proteome</keyword>
<comment type="caution">
    <text evidence="2">The sequence shown here is derived from an EMBL/GenBank/DDBJ whole genome shotgun (WGS) entry which is preliminary data.</text>
</comment>
<feature type="compositionally biased region" description="Polar residues" evidence="1">
    <location>
        <begin position="299"/>
        <end position="311"/>
    </location>
</feature>
<sequence length="792" mass="85224">MGKRSRSNSEVSESQPPARRSRRLASQEPEVLQHLPTTTRKKRDIKRAKKPAPAPISKSKSTKSKAAPPPPPPPPPPSSSSSSAAASPPQDQLPAAESLDTEVLESPEAEAEPETQESQQTSEPEHAPEPAPAPAPATEPSQEPEVVQVIDIETTSPPPSPPEQFEPDLTVVEEEQEDIVETLPVFATPTPLPAWRRYGGYLTSAVSRLSPFARPASASQPTLQAGSRPNSRSSATPPAESAQRPAVQPTNNSTAVPTSEPASHSPPSPLQTALRAILDRSPSPFERAGQAAPSPEQPVVSSVETPLQHPSGTARKRAAEEENPVTSKRAKTTEPVPTFKPTPRFSTQRPKVVKNPQRRNRSVSRESSVEPPYSQPPPMPEKWEWIHLFKSPPPPRTEKRKVSSSEAEPARAPTEKPPPEITVDRAPTNAPTPAPAKTATPAQSTKRTGASEDQSAVTKTPAPTPSLKRKAPIEERPTPKVAKTPFLMPSTKRPGTVSSLTPVTEANERSRISLASENTPAQPIYTPSHPPATAPTRQRRSISKVRAARLAPQSAKRAGPYAWELAAAERERSRDAVSISSSFPPPPWNTPLPTAASSVRPAKPREANADARYAKLERLRKLEMELALLREDEDIKEMEGHRMKRVKVDHLEYIPHKKPGDSEGTFRVPDWDSDDEMEVEESVPVRANIFDDDKDISTPVPAAPASIAPAPASVGASTAPAPASVPATPAPVSVSAVPAPAPVPAVAKPRKWNFPDLGQRGESPSPGYKARAKAKFEAGFAAWKEQKGIIEV</sequence>
<gene>
    <name evidence="2" type="ORF">Tdes44962_MAKER01788</name>
</gene>
<feature type="compositionally biased region" description="Pro residues" evidence="1">
    <location>
        <begin position="67"/>
        <end position="78"/>
    </location>
</feature>
<evidence type="ECO:0000313" key="3">
    <source>
        <dbReference type="Proteomes" id="UP001138500"/>
    </source>
</evidence>
<accession>A0A9W7W5C8</accession>
<organism evidence="2 3">
    <name type="scientific">Teratosphaeria destructans</name>
    <dbReference type="NCBI Taxonomy" id="418781"/>
    <lineage>
        <taxon>Eukaryota</taxon>
        <taxon>Fungi</taxon>
        <taxon>Dikarya</taxon>
        <taxon>Ascomycota</taxon>
        <taxon>Pezizomycotina</taxon>
        <taxon>Dothideomycetes</taxon>
        <taxon>Dothideomycetidae</taxon>
        <taxon>Mycosphaerellales</taxon>
        <taxon>Teratosphaeriaceae</taxon>
        <taxon>Teratosphaeria</taxon>
    </lineage>
</organism>
<feature type="compositionally biased region" description="Polar residues" evidence="1">
    <location>
        <begin position="248"/>
        <end position="262"/>
    </location>
</feature>
<feature type="region of interest" description="Disordered" evidence="1">
    <location>
        <begin position="655"/>
        <end position="769"/>
    </location>
</feature>
<evidence type="ECO:0000313" key="2">
    <source>
        <dbReference type="EMBL" id="KAH9838937.1"/>
    </source>
</evidence>